<dbReference type="PANTHER" id="PTHR47614">
    <property type="entry name" value="GLYCOPHORIN-C"/>
    <property type="match status" value="1"/>
</dbReference>
<evidence type="ECO:0000313" key="3">
    <source>
        <dbReference type="Ensembl" id="ENSAPOP00000023949.1"/>
    </source>
</evidence>
<reference evidence="3" key="1">
    <citation type="submission" date="2025-08" db="UniProtKB">
        <authorList>
            <consortium name="Ensembl"/>
        </authorList>
    </citation>
    <scope>IDENTIFICATION</scope>
</reference>
<keyword evidence="2" id="KW-1133">Transmembrane helix</keyword>
<feature type="transmembrane region" description="Helical" evidence="2">
    <location>
        <begin position="23"/>
        <end position="43"/>
    </location>
</feature>
<dbReference type="InterPro" id="IPR042192">
    <property type="entry name" value="Glycophorin-C"/>
</dbReference>
<accession>A0A3Q1G4X0</accession>
<dbReference type="STRING" id="80966.ENSAPOP00000023949"/>
<evidence type="ECO:0008006" key="5">
    <source>
        <dbReference type="Google" id="ProtNLM"/>
    </source>
</evidence>
<protein>
    <recommendedName>
        <fullName evidence="5">Neurexin/syndecan/glycophorin C domain-containing protein</fullName>
    </recommendedName>
</protein>
<dbReference type="GO" id="GO:0016020">
    <property type="term" value="C:membrane"/>
    <property type="evidence" value="ECO:0007669"/>
    <property type="project" value="TreeGrafter"/>
</dbReference>
<organism evidence="3 4">
    <name type="scientific">Acanthochromis polyacanthus</name>
    <name type="common">spiny chromis</name>
    <dbReference type="NCBI Taxonomy" id="80966"/>
    <lineage>
        <taxon>Eukaryota</taxon>
        <taxon>Metazoa</taxon>
        <taxon>Chordata</taxon>
        <taxon>Craniata</taxon>
        <taxon>Vertebrata</taxon>
        <taxon>Euteleostomi</taxon>
        <taxon>Actinopterygii</taxon>
        <taxon>Neopterygii</taxon>
        <taxon>Teleostei</taxon>
        <taxon>Neoteleostei</taxon>
        <taxon>Acanthomorphata</taxon>
        <taxon>Ovalentaria</taxon>
        <taxon>Pomacentridae</taxon>
        <taxon>Acanthochromis</taxon>
    </lineage>
</organism>
<dbReference type="AlphaFoldDB" id="A0A3Q1G4X0"/>
<keyword evidence="2" id="KW-0472">Membrane</keyword>
<dbReference type="GeneTree" id="ENSGT00940000164262"/>
<dbReference type="PANTHER" id="PTHR47614:SF2">
    <property type="entry name" value="GLYCOPHORIN-C"/>
    <property type="match status" value="1"/>
</dbReference>
<keyword evidence="2" id="KW-0812">Transmembrane</keyword>
<dbReference type="InParanoid" id="A0A3Q1G4X0"/>
<feature type="transmembrane region" description="Helical" evidence="2">
    <location>
        <begin position="125"/>
        <end position="147"/>
    </location>
</feature>
<proteinExistence type="predicted"/>
<keyword evidence="4" id="KW-1185">Reference proteome</keyword>
<feature type="region of interest" description="Disordered" evidence="1">
    <location>
        <begin position="158"/>
        <end position="190"/>
    </location>
</feature>
<name>A0A3Q1G4X0_9TELE</name>
<reference evidence="3" key="2">
    <citation type="submission" date="2025-09" db="UniProtKB">
        <authorList>
            <consortium name="Ensembl"/>
        </authorList>
    </citation>
    <scope>IDENTIFICATION</scope>
</reference>
<feature type="compositionally biased region" description="Polar residues" evidence="1">
    <location>
        <begin position="171"/>
        <end position="183"/>
    </location>
</feature>
<dbReference type="GO" id="GO:0030863">
    <property type="term" value="C:cortical cytoskeleton"/>
    <property type="evidence" value="ECO:0007669"/>
    <property type="project" value="TreeGrafter"/>
</dbReference>
<dbReference type="Ensembl" id="ENSAPOT00000010004.1">
    <property type="protein sequence ID" value="ENSAPOP00000023949.1"/>
    <property type="gene ID" value="ENSAPOG00000006063.1"/>
</dbReference>
<evidence type="ECO:0000256" key="1">
    <source>
        <dbReference type="SAM" id="MobiDB-lite"/>
    </source>
</evidence>
<evidence type="ECO:0000256" key="2">
    <source>
        <dbReference type="SAM" id="Phobius"/>
    </source>
</evidence>
<dbReference type="Proteomes" id="UP000257200">
    <property type="component" value="Unplaced"/>
</dbReference>
<sequence length="190" mass="21039">MVVYVQSKEAHTEHRKNYTNRNAVVTVHFRYIFSTFSIIAFVSPESDDLDPDLARLASLGFAGCLSVVQFNTISPLKAALLHPDTSPVIISGPLVQSNCGSAGSANPYAEENTHHLSGKRWTSQLGVIAVVIFVIVTGLAITARFLYRRKDTYQNQEVKGVKQDESPDFPFNNQADSQSLSTENPKEYFI</sequence>
<evidence type="ECO:0000313" key="4">
    <source>
        <dbReference type="Proteomes" id="UP000257200"/>
    </source>
</evidence>